<evidence type="ECO:0000259" key="2">
    <source>
        <dbReference type="Pfam" id="PF12706"/>
    </source>
</evidence>
<feature type="chain" id="PRO_5047220423" evidence="1">
    <location>
        <begin position="20"/>
        <end position="368"/>
    </location>
</feature>
<accession>A0ABU6J3N6</accession>
<dbReference type="PANTHER" id="PTHR15032:SF4">
    <property type="entry name" value="N-ACYL-PHOSPHATIDYLETHANOLAMINE-HYDROLYZING PHOSPHOLIPASE D"/>
    <property type="match status" value="1"/>
</dbReference>
<dbReference type="InterPro" id="IPR036866">
    <property type="entry name" value="RibonucZ/Hydroxyglut_hydro"/>
</dbReference>
<proteinExistence type="predicted"/>
<sequence>MKRLLMSVMVMACALVVSACAYLYRPLGQLPEGERLEAVQASPHYRNGVFQNEVASPPRPGGFAFIWAVFKGRFEPRDRPTPPVPLPSVKTDLASLPRDRDTVIWLGHSSYYVQLSGKRLLIDPVFSDYAAPLPWMVRAFDGTSPYAVENMPDIDVILITHDHYDHLDYASMKGLEPRTGLVVTGLGNGAHLALWGYPPEKIREADWHASVDVAPGLKVHVLPAQHYSGRFMKRNQSLWVSFALETNQRRLYFSGDTGFGPHFADIAKRFGSFDLAALDAGQYNERWADIHMNPEEASRAAELLGARTLLTAHAGRFTLARHAWDEPFKRAATASQGKSYRLLTPRIGEPVQLGEPEQQFSQWWAGLD</sequence>
<feature type="signal peptide" evidence="1">
    <location>
        <begin position="1"/>
        <end position="19"/>
    </location>
</feature>
<evidence type="ECO:0000313" key="4">
    <source>
        <dbReference type="Proteomes" id="UP001352263"/>
    </source>
</evidence>
<evidence type="ECO:0000313" key="3">
    <source>
        <dbReference type="EMBL" id="MEC4718238.1"/>
    </source>
</evidence>
<gene>
    <name evidence="3" type="ORF">RY831_03700</name>
</gene>
<dbReference type="Gene3D" id="3.60.15.10">
    <property type="entry name" value="Ribonuclease Z/Hydroxyacylglutathione hydrolase-like"/>
    <property type="match status" value="1"/>
</dbReference>
<evidence type="ECO:0000256" key="1">
    <source>
        <dbReference type="SAM" id="SignalP"/>
    </source>
</evidence>
<keyword evidence="1" id="KW-0732">Signal</keyword>
<dbReference type="Pfam" id="PF12706">
    <property type="entry name" value="Lactamase_B_2"/>
    <property type="match status" value="1"/>
</dbReference>
<dbReference type="SUPFAM" id="SSF56281">
    <property type="entry name" value="Metallo-hydrolase/oxidoreductase"/>
    <property type="match status" value="1"/>
</dbReference>
<organism evidence="3 4">
    <name type="scientific">Noviherbaspirillum album</name>
    <dbReference type="NCBI Taxonomy" id="3080276"/>
    <lineage>
        <taxon>Bacteria</taxon>
        <taxon>Pseudomonadati</taxon>
        <taxon>Pseudomonadota</taxon>
        <taxon>Betaproteobacteria</taxon>
        <taxon>Burkholderiales</taxon>
        <taxon>Oxalobacteraceae</taxon>
        <taxon>Noviherbaspirillum</taxon>
    </lineage>
</organism>
<comment type="caution">
    <text evidence="3">The sequence shown here is derived from an EMBL/GenBank/DDBJ whole genome shotgun (WGS) entry which is preliminary data.</text>
</comment>
<dbReference type="PROSITE" id="PS51257">
    <property type="entry name" value="PROKAR_LIPOPROTEIN"/>
    <property type="match status" value="1"/>
</dbReference>
<dbReference type="Proteomes" id="UP001352263">
    <property type="component" value="Unassembled WGS sequence"/>
</dbReference>
<feature type="domain" description="Metallo-beta-lactamase" evidence="2">
    <location>
        <begin position="119"/>
        <end position="313"/>
    </location>
</feature>
<keyword evidence="4" id="KW-1185">Reference proteome</keyword>
<dbReference type="RefSeq" id="WP_326504991.1">
    <property type="nucleotide sequence ID" value="NZ_JAWIIV010000002.1"/>
</dbReference>
<dbReference type="EMBL" id="JAWIIV010000002">
    <property type="protein sequence ID" value="MEC4718238.1"/>
    <property type="molecule type" value="Genomic_DNA"/>
</dbReference>
<dbReference type="InterPro" id="IPR001279">
    <property type="entry name" value="Metallo-B-lactamas"/>
</dbReference>
<dbReference type="PANTHER" id="PTHR15032">
    <property type="entry name" value="N-ACYL-PHOSPHATIDYLETHANOLAMINE-HYDROLYZING PHOSPHOLIPASE D"/>
    <property type="match status" value="1"/>
</dbReference>
<reference evidence="3 4" key="1">
    <citation type="submission" date="2023-10" db="EMBL/GenBank/DDBJ databases">
        <title>Noviherbaspirillum sp. CPCC 100848 genome assembly.</title>
        <authorList>
            <person name="Li X.Y."/>
            <person name="Fang X.M."/>
        </authorList>
    </citation>
    <scope>NUCLEOTIDE SEQUENCE [LARGE SCALE GENOMIC DNA]</scope>
    <source>
        <strain evidence="3 4">CPCC 100848</strain>
    </source>
</reference>
<name>A0ABU6J3N6_9BURK</name>
<protein>
    <submittedName>
        <fullName evidence="3">MBL fold metallo-hydrolase</fullName>
    </submittedName>
</protein>